<evidence type="ECO:0000313" key="5">
    <source>
        <dbReference type="Proteomes" id="UP000215199"/>
    </source>
</evidence>
<dbReference type="AlphaFoldDB" id="A0A229SNN7"/>
<keyword evidence="2" id="KW-0560">Oxidoreductase</keyword>
<dbReference type="InterPro" id="IPR002347">
    <property type="entry name" value="SDR_fam"/>
</dbReference>
<dbReference type="OrthoDB" id="9797538at2"/>
<dbReference type="EMBL" id="NMUL01000060">
    <property type="protein sequence ID" value="OXM60468.1"/>
    <property type="molecule type" value="Genomic_DNA"/>
</dbReference>
<dbReference type="PANTHER" id="PTHR44196">
    <property type="entry name" value="DEHYDROGENASE/REDUCTASE SDR FAMILY MEMBER 7B"/>
    <property type="match status" value="1"/>
</dbReference>
<evidence type="ECO:0000313" key="4">
    <source>
        <dbReference type="EMBL" id="OXM60468.1"/>
    </source>
</evidence>
<dbReference type="PIRSF" id="PIRSF000126">
    <property type="entry name" value="11-beta-HSD1"/>
    <property type="match status" value="1"/>
</dbReference>
<dbReference type="InterPro" id="IPR036291">
    <property type="entry name" value="NAD(P)-bd_dom_sf"/>
</dbReference>
<evidence type="ECO:0000256" key="2">
    <source>
        <dbReference type="ARBA" id="ARBA00023002"/>
    </source>
</evidence>
<dbReference type="PRINTS" id="PR00081">
    <property type="entry name" value="GDHRDH"/>
</dbReference>
<name>A0A229SNN7_9PSEU</name>
<dbReference type="GO" id="GO:0016020">
    <property type="term" value="C:membrane"/>
    <property type="evidence" value="ECO:0007669"/>
    <property type="project" value="TreeGrafter"/>
</dbReference>
<protein>
    <submittedName>
        <fullName evidence="4">Oxidoreductase</fullName>
    </submittedName>
</protein>
<keyword evidence="5" id="KW-1185">Reference proteome</keyword>
<comment type="caution">
    <text evidence="4">The sequence shown here is derived from an EMBL/GenBank/DDBJ whole genome shotgun (WGS) entry which is preliminary data.</text>
</comment>
<reference evidence="5" key="1">
    <citation type="submission" date="2017-07" db="EMBL/GenBank/DDBJ databases">
        <title>Comparative genome mining reveals phylogenetic distribution patterns of secondary metabolites in Amycolatopsis.</title>
        <authorList>
            <person name="Adamek M."/>
            <person name="Alanjary M."/>
            <person name="Sales-Ortells H."/>
            <person name="Goodfellow M."/>
            <person name="Bull A.T."/>
            <person name="Kalinowski J."/>
            <person name="Ziemert N."/>
        </authorList>
    </citation>
    <scope>NUCLEOTIDE SEQUENCE [LARGE SCALE GENOMIC DNA]</scope>
    <source>
        <strain evidence="5">H5</strain>
    </source>
</reference>
<gene>
    <name evidence="4" type="ORF">CF165_42350</name>
</gene>
<dbReference type="GO" id="GO:0016491">
    <property type="term" value="F:oxidoreductase activity"/>
    <property type="evidence" value="ECO:0007669"/>
    <property type="project" value="UniProtKB-KW"/>
</dbReference>
<dbReference type="Pfam" id="PF00106">
    <property type="entry name" value="adh_short"/>
    <property type="match status" value="1"/>
</dbReference>
<proteinExistence type="inferred from homology"/>
<comment type="similarity">
    <text evidence="1 3">Belongs to the short-chain dehydrogenases/reductases (SDR) family.</text>
</comment>
<dbReference type="SUPFAM" id="SSF51735">
    <property type="entry name" value="NAD(P)-binding Rossmann-fold domains"/>
    <property type="match status" value="1"/>
</dbReference>
<dbReference type="RefSeq" id="WP_093953224.1">
    <property type="nucleotide sequence ID" value="NZ_NMUL01000060.1"/>
</dbReference>
<accession>A0A229SNN7</accession>
<evidence type="ECO:0000256" key="1">
    <source>
        <dbReference type="ARBA" id="ARBA00006484"/>
    </source>
</evidence>
<sequence>MSKIDYHHQTVIVTGASSGLGAEFARQLARRGANLVLVARRADRLESLAAELTRAHGVTVTTIARDLGAPDAGRTLRAELESRGIHATGLVNNAGFGTHDAFTNEDPDRLQNMIALNISALVDLSRAYIDPLTTADTGILINVASLLGFQPIPYMSVYAATKAFVLSFTEGLWEETRGTNLRVLAVNPGAMQTEFFDAAGQTADLGTKRATPEQVVTIALDTLDRRSAPPSVVTNSRSLTLLGRLLTRRHMVRVIGWMARRAQNKPAAPAHS</sequence>
<dbReference type="Gene3D" id="3.40.50.720">
    <property type="entry name" value="NAD(P)-binding Rossmann-like Domain"/>
    <property type="match status" value="1"/>
</dbReference>
<dbReference type="Proteomes" id="UP000215199">
    <property type="component" value="Unassembled WGS sequence"/>
</dbReference>
<evidence type="ECO:0000256" key="3">
    <source>
        <dbReference type="RuleBase" id="RU000363"/>
    </source>
</evidence>
<organism evidence="4 5">
    <name type="scientific">Amycolatopsis vastitatis</name>
    <dbReference type="NCBI Taxonomy" id="1905142"/>
    <lineage>
        <taxon>Bacteria</taxon>
        <taxon>Bacillati</taxon>
        <taxon>Actinomycetota</taxon>
        <taxon>Actinomycetes</taxon>
        <taxon>Pseudonocardiales</taxon>
        <taxon>Pseudonocardiaceae</taxon>
        <taxon>Amycolatopsis</taxon>
    </lineage>
</organism>
<dbReference type="PANTHER" id="PTHR44196:SF2">
    <property type="entry name" value="SHORT-CHAIN DEHYDROGENASE-RELATED"/>
    <property type="match status" value="1"/>
</dbReference>
<dbReference type="PRINTS" id="PR00080">
    <property type="entry name" value="SDRFAMILY"/>
</dbReference>